<sequence>MTVLRIVNNTWFRVPIRSYATKKDVLQELRNRGLISQVTEPANILGGLFAAGTRLKLYCGVDPTAKSIHLGNLVPMMVLLNCLIRGHDIVTLVGGATGAIGDPSGRSDERQIMRDETRLNNVSQIEKQLKRFFENGVKYYESVRERESLDKVSAGKHYTVDNLTWWKSINMLDFLAQYGRHIKVQSMLSRESVSARLETNNSLGFNEFTYQILQAYDFYHLYSEKNTRIQVGGNDQWGNITAGIDLITRISPNAKKEPPFGITVPLLTTSSGQKFGKSAGNAIFIDPTINRPYEIYQFFYNTVDADLGNFLRIFTLLPSSKIDFIIQEHSRTPAKHIGQKWLAREVTHLIHGKKSSEEAEVVSNILFGSENSFSIEAYSSEKLMTIFENAGILQKKLKSQDLTHLLVSLTNCSNNEARRKINDGSIYLGPNRTKVNENVQNWKPHLINDELLLLRVGKQKCFVINMS</sequence>
<dbReference type="GO" id="GO:0005739">
    <property type="term" value="C:mitochondrion"/>
    <property type="evidence" value="ECO:0007669"/>
    <property type="project" value="EnsemblFungi"/>
</dbReference>
<dbReference type="InterPro" id="IPR024088">
    <property type="entry name" value="Tyr-tRNA-ligase_bac-type"/>
</dbReference>
<proteinExistence type="inferred from homology"/>
<dbReference type="InterPro" id="IPR001412">
    <property type="entry name" value="aa-tRNA-synth_I_CS"/>
</dbReference>
<dbReference type="EMBL" id="HE650825">
    <property type="protein sequence ID" value="CCF58228.1"/>
    <property type="molecule type" value="Genomic_DNA"/>
</dbReference>
<dbReference type="HOGENOM" id="CLU_024003_0_0_1"/>
<keyword evidence="2 9" id="KW-0436">Ligase</keyword>
<dbReference type="InterPro" id="IPR036986">
    <property type="entry name" value="S4_RNA-bd_sf"/>
</dbReference>
<dbReference type="Gene3D" id="3.40.50.620">
    <property type="entry name" value="HUPs"/>
    <property type="match status" value="1"/>
</dbReference>
<dbReference type="NCBIfam" id="TIGR00234">
    <property type="entry name" value="tyrS"/>
    <property type="match status" value="1"/>
</dbReference>
<dbReference type="InterPro" id="IPR014729">
    <property type="entry name" value="Rossmann-like_a/b/a_fold"/>
</dbReference>
<dbReference type="FunFam" id="1.10.240.10:FF:000001">
    <property type="entry name" value="Tyrosine--tRNA ligase"/>
    <property type="match status" value="1"/>
</dbReference>
<dbReference type="GeneID" id="13884069"/>
<organism evidence="10 11">
    <name type="scientific">Kazachstania africana (strain ATCC 22294 / BCRC 22015 / CBS 2517 / CECT 1963 / NBRC 1671 / NRRL Y-8276)</name>
    <name type="common">Yeast</name>
    <name type="synonym">Kluyveromyces africanus</name>
    <dbReference type="NCBI Taxonomy" id="1071382"/>
    <lineage>
        <taxon>Eukaryota</taxon>
        <taxon>Fungi</taxon>
        <taxon>Dikarya</taxon>
        <taxon>Ascomycota</taxon>
        <taxon>Saccharomycotina</taxon>
        <taxon>Saccharomycetes</taxon>
        <taxon>Saccharomycetales</taxon>
        <taxon>Saccharomycetaceae</taxon>
        <taxon>Kazachstania</taxon>
    </lineage>
</organism>
<evidence type="ECO:0000313" key="11">
    <source>
        <dbReference type="Proteomes" id="UP000005220"/>
    </source>
</evidence>
<dbReference type="Pfam" id="PF00579">
    <property type="entry name" value="tRNA-synt_1b"/>
    <property type="match status" value="1"/>
</dbReference>
<keyword evidence="5 9" id="KW-0648">Protein biosynthesis</keyword>
<dbReference type="FunCoup" id="H2AV28">
    <property type="interactions" value="702"/>
</dbReference>
<accession>H2AV28</accession>
<evidence type="ECO:0000256" key="9">
    <source>
        <dbReference type="RuleBase" id="RU361234"/>
    </source>
</evidence>
<keyword evidence="6 9" id="KW-0030">Aminoacyl-tRNA synthetase</keyword>
<dbReference type="CDD" id="cd00805">
    <property type="entry name" value="TyrRS_core"/>
    <property type="match status" value="1"/>
</dbReference>
<dbReference type="RefSeq" id="XP_003957363.1">
    <property type="nucleotide sequence ID" value="XM_003957314.1"/>
</dbReference>
<keyword evidence="3 9" id="KW-0547">Nucleotide-binding</keyword>
<dbReference type="GO" id="GO:0005829">
    <property type="term" value="C:cytosol"/>
    <property type="evidence" value="ECO:0007669"/>
    <property type="project" value="TreeGrafter"/>
</dbReference>
<dbReference type="STRING" id="1071382.H2AV28"/>
<reference evidence="10 11" key="1">
    <citation type="journal article" date="2011" name="Proc. Natl. Acad. Sci. U.S.A.">
        <title>Evolutionary erosion of yeast sex chromosomes by mating-type switching accidents.</title>
        <authorList>
            <person name="Gordon J.L."/>
            <person name="Armisen D."/>
            <person name="Proux-Wera E."/>
            <person name="Oheigeartaigh S.S."/>
            <person name="Byrne K.P."/>
            <person name="Wolfe K.H."/>
        </authorList>
    </citation>
    <scope>NUCLEOTIDE SEQUENCE [LARGE SCALE GENOMIC DNA]</scope>
    <source>
        <strain evidence="11">ATCC 22294 / BCRC 22015 / CBS 2517 / CECT 1963 / NBRC 1671 / NRRL Y-8276</strain>
    </source>
</reference>
<dbReference type="GO" id="GO:0070184">
    <property type="term" value="P:mitochondrial tyrosyl-tRNA aminoacylation"/>
    <property type="evidence" value="ECO:0007669"/>
    <property type="project" value="EnsemblFungi"/>
</dbReference>
<dbReference type="Gene3D" id="1.10.240.10">
    <property type="entry name" value="Tyrosyl-Transfer RNA Synthetase"/>
    <property type="match status" value="1"/>
</dbReference>
<dbReference type="PANTHER" id="PTHR11766:SF0">
    <property type="entry name" value="TYROSINE--TRNA LIGASE, MITOCHONDRIAL"/>
    <property type="match status" value="1"/>
</dbReference>
<dbReference type="eggNOG" id="KOG2623">
    <property type="taxonomic scope" value="Eukaryota"/>
</dbReference>
<dbReference type="Proteomes" id="UP000005220">
    <property type="component" value="Chromosome 5"/>
</dbReference>
<dbReference type="GO" id="GO:0004831">
    <property type="term" value="F:tyrosine-tRNA ligase activity"/>
    <property type="evidence" value="ECO:0007669"/>
    <property type="project" value="UniProtKB-EC"/>
</dbReference>
<protein>
    <recommendedName>
        <fullName evidence="1 9">Tyrosine--tRNA ligase</fullName>
        <ecNumber evidence="1 9">6.1.1.1</ecNumber>
    </recommendedName>
    <alternativeName>
        <fullName evidence="7 9">Tyrosyl-tRNA synthetase</fullName>
    </alternativeName>
</protein>
<keyword evidence="4 9" id="KW-0067">ATP-binding</keyword>
<dbReference type="InterPro" id="IPR002305">
    <property type="entry name" value="aa-tRNA-synth_Ic"/>
</dbReference>
<evidence type="ECO:0000256" key="8">
    <source>
        <dbReference type="ARBA" id="ARBA00048248"/>
    </source>
</evidence>
<gene>
    <name evidence="10" type="primary">KAFR0E00740</name>
    <name evidence="10" type="ORF">KAFR_0E00740</name>
</gene>
<evidence type="ECO:0000256" key="3">
    <source>
        <dbReference type="ARBA" id="ARBA00022741"/>
    </source>
</evidence>
<dbReference type="OrthoDB" id="337870at2759"/>
<evidence type="ECO:0000256" key="7">
    <source>
        <dbReference type="ARBA" id="ARBA00033323"/>
    </source>
</evidence>
<dbReference type="InterPro" id="IPR002307">
    <property type="entry name" value="Tyr-tRNA-ligase"/>
</dbReference>
<evidence type="ECO:0000313" key="10">
    <source>
        <dbReference type="EMBL" id="CCF58228.1"/>
    </source>
</evidence>
<comment type="catalytic activity">
    <reaction evidence="8 9">
        <text>tRNA(Tyr) + L-tyrosine + ATP = L-tyrosyl-tRNA(Tyr) + AMP + diphosphate + H(+)</text>
        <dbReference type="Rhea" id="RHEA:10220"/>
        <dbReference type="Rhea" id="RHEA-COMP:9706"/>
        <dbReference type="Rhea" id="RHEA-COMP:9707"/>
        <dbReference type="ChEBI" id="CHEBI:15378"/>
        <dbReference type="ChEBI" id="CHEBI:30616"/>
        <dbReference type="ChEBI" id="CHEBI:33019"/>
        <dbReference type="ChEBI" id="CHEBI:58315"/>
        <dbReference type="ChEBI" id="CHEBI:78442"/>
        <dbReference type="ChEBI" id="CHEBI:78536"/>
        <dbReference type="ChEBI" id="CHEBI:456215"/>
        <dbReference type="EC" id="6.1.1.1"/>
    </reaction>
</comment>
<dbReference type="PANTHER" id="PTHR11766">
    <property type="entry name" value="TYROSYL-TRNA SYNTHETASE"/>
    <property type="match status" value="1"/>
</dbReference>
<comment type="similarity">
    <text evidence="9">Belongs to the class-I aminoacyl-tRNA synthetase family.</text>
</comment>
<dbReference type="PROSITE" id="PS00178">
    <property type="entry name" value="AA_TRNA_LIGASE_I"/>
    <property type="match status" value="1"/>
</dbReference>
<dbReference type="SUPFAM" id="SSF55174">
    <property type="entry name" value="Alpha-L RNA-binding motif"/>
    <property type="match status" value="1"/>
</dbReference>
<evidence type="ECO:0000256" key="6">
    <source>
        <dbReference type="ARBA" id="ARBA00023146"/>
    </source>
</evidence>
<dbReference type="GO" id="GO:0003723">
    <property type="term" value="F:RNA binding"/>
    <property type="evidence" value="ECO:0007669"/>
    <property type="project" value="InterPro"/>
</dbReference>
<dbReference type="AlphaFoldDB" id="H2AV28"/>
<dbReference type="GO" id="GO:0005524">
    <property type="term" value="F:ATP binding"/>
    <property type="evidence" value="ECO:0007669"/>
    <property type="project" value="UniProtKB-KW"/>
</dbReference>
<dbReference type="InParanoid" id="H2AV28"/>
<dbReference type="PRINTS" id="PR01040">
    <property type="entry name" value="TRNASYNTHTYR"/>
</dbReference>
<keyword evidence="11" id="KW-1185">Reference proteome</keyword>
<dbReference type="KEGG" id="kaf:KAFR_0E00740"/>
<dbReference type="Gene3D" id="3.10.290.10">
    <property type="entry name" value="RNA-binding S4 domain"/>
    <property type="match status" value="1"/>
</dbReference>
<dbReference type="EC" id="6.1.1.1" evidence="1 9"/>
<dbReference type="SUPFAM" id="SSF52374">
    <property type="entry name" value="Nucleotidylyl transferase"/>
    <property type="match status" value="1"/>
</dbReference>
<evidence type="ECO:0000256" key="1">
    <source>
        <dbReference type="ARBA" id="ARBA00013160"/>
    </source>
</evidence>
<evidence type="ECO:0000256" key="2">
    <source>
        <dbReference type="ARBA" id="ARBA00022598"/>
    </source>
</evidence>
<evidence type="ECO:0000256" key="4">
    <source>
        <dbReference type="ARBA" id="ARBA00022840"/>
    </source>
</evidence>
<name>H2AV28_KAZAF</name>
<evidence type="ECO:0000256" key="5">
    <source>
        <dbReference type="ARBA" id="ARBA00022917"/>
    </source>
</evidence>